<evidence type="ECO:0008006" key="4">
    <source>
        <dbReference type="Google" id="ProtNLM"/>
    </source>
</evidence>
<proteinExistence type="predicted"/>
<evidence type="ECO:0000313" key="2">
    <source>
        <dbReference type="EMBL" id="EQC27222.1"/>
    </source>
</evidence>
<dbReference type="EMBL" id="JH767212">
    <property type="protein sequence ID" value="EQC27222.1"/>
    <property type="molecule type" value="Genomic_DNA"/>
</dbReference>
<dbReference type="AlphaFoldDB" id="T0RC89"/>
<feature type="transmembrane region" description="Helical" evidence="1">
    <location>
        <begin position="12"/>
        <end position="31"/>
    </location>
</feature>
<dbReference type="InParanoid" id="T0RC89"/>
<protein>
    <recommendedName>
        <fullName evidence="4">Sugar phosphate transporter domain-containing protein</fullName>
    </recommendedName>
</protein>
<evidence type="ECO:0000313" key="3">
    <source>
        <dbReference type="Proteomes" id="UP000030762"/>
    </source>
</evidence>
<dbReference type="RefSeq" id="XP_008619321.1">
    <property type="nucleotide sequence ID" value="XM_008621099.1"/>
</dbReference>
<dbReference type="VEuPathDB" id="FungiDB:SDRG_14939"/>
<keyword evidence="1" id="KW-0472">Membrane</keyword>
<dbReference type="OrthoDB" id="6418713at2759"/>
<keyword evidence="3" id="KW-1185">Reference proteome</keyword>
<dbReference type="Proteomes" id="UP000030762">
    <property type="component" value="Unassembled WGS sequence"/>
</dbReference>
<dbReference type="GeneID" id="19955666"/>
<name>T0RC89_SAPDV</name>
<accession>T0RC89</accession>
<evidence type="ECO:0000256" key="1">
    <source>
        <dbReference type="SAM" id="Phobius"/>
    </source>
</evidence>
<organism evidence="2 3">
    <name type="scientific">Saprolegnia diclina (strain VS20)</name>
    <dbReference type="NCBI Taxonomy" id="1156394"/>
    <lineage>
        <taxon>Eukaryota</taxon>
        <taxon>Sar</taxon>
        <taxon>Stramenopiles</taxon>
        <taxon>Oomycota</taxon>
        <taxon>Saprolegniomycetes</taxon>
        <taxon>Saprolegniales</taxon>
        <taxon>Saprolegniaceae</taxon>
        <taxon>Saprolegnia</taxon>
    </lineage>
</organism>
<sequence length="61" mass="6651">MAMLIFHDKLSALNVAGLFVATTGLVLYSYIKARPSSSSPAYALVHLDDVDIEDANEMHVK</sequence>
<keyword evidence="1" id="KW-0812">Transmembrane</keyword>
<keyword evidence="1" id="KW-1133">Transmembrane helix</keyword>
<gene>
    <name evidence="2" type="ORF">SDRG_14939</name>
</gene>
<reference evidence="2 3" key="1">
    <citation type="submission" date="2012-04" db="EMBL/GenBank/DDBJ databases">
        <title>The Genome Sequence of Saprolegnia declina VS20.</title>
        <authorList>
            <consortium name="The Broad Institute Genome Sequencing Platform"/>
            <person name="Russ C."/>
            <person name="Nusbaum C."/>
            <person name="Tyler B."/>
            <person name="van West P."/>
            <person name="Dieguez-Uribeondo J."/>
            <person name="de Bruijn I."/>
            <person name="Tripathy S."/>
            <person name="Jiang R."/>
            <person name="Young S.K."/>
            <person name="Zeng Q."/>
            <person name="Gargeya S."/>
            <person name="Fitzgerald M."/>
            <person name="Haas B."/>
            <person name="Abouelleil A."/>
            <person name="Alvarado L."/>
            <person name="Arachchi H.M."/>
            <person name="Berlin A."/>
            <person name="Chapman S.B."/>
            <person name="Goldberg J."/>
            <person name="Griggs A."/>
            <person name="Gujja S."/>
            <person name="Hansen M."/>
            <person name="Howarth C."/>
            <person name="Imamovic A."/>
            <person name="Larimer J."/>
            <person name="McCowen C."/>
            <person name="Montmayeur A."/>
            <person name="Murphy C."/>
            <person name="Neiman D."/>
            <person name="Pearson M."/>
            <person name="Priest M."/>
            <person name="Roberts A."/>
            <person name="Saif S."/>
            <person name="Shea T."/>
            <person name="Sisk P."/>
            <person name="Sykes S."/>
            <person name="Wortman J."/>
            <person name="Nusbaum C."/>
            <person name="Birren B."/>
        </authorList>
    </citation>
    <scope>NUCLEOTIDE SEQUENCE [LARGE SCALE GENOMIC DNA]</scope>
    <source>
        <strain evidence="2 3">VS20</strain>
    </source>
</reference>